<keyword evidence="3" id="KW-0413">Isomerase</keyword>
<dbReference type="PANTHER" id="PTHR48073">
    <property type="entry name" value="O-SUCCINYLBENZOATE SYNTHASE-RELATED"/>
    <property type="match status" value="1"/>
</dbReference>
<comment type="pathway">
    <text evidence="5">Quinol/quinone metabolism; menaquinone biosynthesis.</text>
</comment>
<gene>
    <name evidence="5" type="primary">menC</name>
    <name evidence="8" type="ORF">SAMN05421644_12916</name>
</gene>
<accession>A0A1H3H4W4</accession>
<dbReference type="HAMAP" id="MF_00470">
    <property type="entry name" value="MenC_1"/>
    <property type="match status" value="1"/>
</dbReference>
<evidence type="ECO:0000256" key="5">
    <source>
        <dbReference type="HAMAP-Rule" id="MF_00470"/>
    </source>
</evidence>
<comment type="function">
    <text evidence="5">Converts 2-succinyl-6-hydroxy-2,4-cyclohexadiene-1-carboxylate (SHCHC) to 2-succinylbenzoate (OSB).</text>
</comment>
<feature type="binding site" evidence="5">
    <location>
        <position position="188"/>
    </location>
    <ligand>
        <name>Mg(2+)</name>
        <dbReference type="ChEBI" id="CHEBI:18420"/>
    </ligand>
</feature>
<dbReference type="Gene3D" id="3.30.390.10">
    <property type="entry name" value="Enolase-like, N-terminal domain"/>
    <property type="match status" value="1"/>
</dbReference>
<dbReference type="Proteomes" id="UP000198672">
    <property type="component" value="Unassembled WGS sequence"/>
</dbReference>
<evidence type="ECO:0000256" key="4">
    <source>
        <dbReference type="ARBA" id="ARBA00023239"/>
    </source>
</evidence>
<sequence>MIEQVGLRPYDLPLRRAWDSARGGFARRRGWLVSVVADGLTGYGDCAPLPAAGTETADATEIALTSYLTRLTGQDVARCLAELDSDPTLNSTPAARYAVESALSDLASQRAQQPLRQWLAPDAADRLAVNAMLGTLGQVRADDLAAHAAHGFRVCKLKVGMQTPAADLAALQILAQTVNAEAIRLRLDANGAWTIDQARWILEQLARFELPIESLEEPIIKPIPEHLAELQARVAFPLALDESLVTYLATHDLTQLGVKRLVLKPAVLGGLRRTLTLAQRAQAAGIEVVMTSVVDSAAGLWPTVQLAAALNGPLAHGVATADWLAADLGPAPRACAGMIELSSQVGSGFELPASSSKQPAITY</sequence>
<evidence type="ECO:0000256" key="1">
    <source>
        <dbReference type="ARBA" id="ARBA00022723"/>
    </source>
</evidence>
<keyword evidence="2 5" id="KW-0460">Magnesium</keyword>
<evidence type="ECO:0000313" key="8">
    <source>
        <dbReference type="EMBL" id="SDY09689.1"/>
    </source>
</evidence>
<proteinExistence type="inferred from homology"/>
<dbReference type="SFLD" id="SFLDG00180">
    <property type="entry name" value="muconate_cycloisomerase"/>
    <property type="match status" value="1"/>
</dbReference>
<dbReference type="Pfam" id="PF02746">
    <property type="entry name" value="MR_MLE_N"/>
    <property type="match status" value="1"/>
</dbReference>
<dbReference type="GO" id="GO:0006518">
    <property type="term" value="P:peptide metabolic process"/>
    <property type="evidence" value="ECO:0007669"/>
    <property type="project" value="UniProtKB-ARBA"/>
</dbReference>
<feature type="active site" description="Proton acceptor" evidence="5">
    <location>
        <position position="264"/>
    </location>
</feature>
<dbReference type="UniPathway" id="UPA00079"/>
<protein>
    <recommendedName>
        <fullName evidence="5 6">o-succinylbenzoate synthase</fullName>
        <shortName evidence="5">OSB synthase</shortName>
        <shortName evidence="5">OSBS</shortName>
        <ecNumber evidence="5 6">4.2.1.113</ecNumber>
    </recommendedName>
    <alternativeName>
        <fullName evidence="5">4-(2'-carboxyphenyl)-4-oxybutyric acid synthase</fullName>
    </alternativeName>
    <alternativeName>
        <fullName evidence="5">o-succinylbenzoic acid synthase</fullName>
    </alternativeName>
</protein>
<dbReference type="AlphaFoldDB" id="A0A1H3H4W4"/>
<dbReference type="InterPro" id="IPR013342">
    <property type="entry name" value="Mandelate_racemase_C"/>
</dbReference>
<dbReference type="GO" id="GO:0009234">
    <property type="term" value="P:menaquinone biosynthetic process"/>
    <property type="evidence" value="ECO:0007669"/>
    <property type="project" value="UniProtKB-UniRule"/>
</dbReference>
<keyword evidence="5" id="KW-0474">Menaquinone biosynthesis</keyword>
<dbReference type="GO" id="GO:0043748">
    <property type="term" value="F:O-succinylbenzoate synthase activity"/>
    <property type="evidence" value="ECO:0007669"/>
    <property type="project" value="UniProtKB-EC"/>
</dbReference>
<dbReference type="InterPro" id="IPR036849">
    <property type="entry name" value="Enolase-like_C_sf"/>
</dbReference>
<dbReference type="STRING" id="61595.SAMN05421644_12916"/>
<dbReference type="SFLD" id="SFLDF00009">
    <property type="entry name" value="o-succinylbenzoate_synthase"/>
    <property type="match status" value="1"/>
</dbReference>
<evidence type="ECO:0000256" key="2">
    <source>
        <dbReference type="ARBA" id="ARBA00022842"/>
    </source>
</evidence>
<name>A0A1H3H4W4_ALLWA</name>
<dbReference type="SFLD" id="SFLDS00001">
    <property type="entry name" value="Enolase"/>
    <property type="match status" value="1"/>
</dbReference>
<evidence type="ECO:0000259" key="7">
    <source>
        <dbReference type="SMART" id="SM00922"/>
    </source>
</evidence>
<feature type="binding site" evidence="5">
    <location>
        <position position="241"/>
    </location>
    <ligand>
        <name>Mg(2+)</name>
        <dbReference type="ChEBI" id="CHEBI:18420"/>
    </ligand>
</feature>
<feature type="binding site" evidence="5">
    <location>
        <position position="216"/>
    </location>
    <ligand>
        <name>Mg(2+)</name>
        <dbReference type="ChEBI" id="CHEBI:18420"/>
    </ligand>
</feature>
<dbReference type="RefSeq" id="WP_091334233.1">
    <property type="nucleotide sequence ID" value="NZ_FNOW01000029.1"/>
</dbReference>
<feature type="active site" description="Proton donor" evidence="5">
    <location>
        <position position="158"/>
    </location>
</feature>
<dbReference type="SMART" id="SM00922">
    <property type="entry name" value="MR_MLE"/>
    <property type="match status" value="1"/>
</dbReference>
<reference evidence="9" key="1">
    <citation type="submission" date="2016-10" db="EMBL/GenBank/DDBJ databases">
        <authorList>
            <person name="Varghese N."/>
            <person name="Submissions S."/>
        </authorList>
    </citation>
    <scope>NUCLEOTIDE SEQUENCE [LARGE SCALE GENOMIC DNA]</scope>
    <source>
        <strain evidence="9">DSM 173</strain>
    </source>
</reference>
<feature type="domain" description="Mandelate racemase/muconate lactonizing enzyme C-terminal" evidence="7">
    <location>
        <begin position="141"/>
        <end position="237"/>
    </location>
</feature>
<dbReference type="Gene3D" id="3.20.20.120">
    <property type="entry name" value="Enolase-like C-terminal domain"/>
    <property type="match status" value="1"/>
</dbReference>
<dbReference type="Pfam" id="PF13378">
    <property type="entry name" value="MR_MLE_C"/>
    <property type="match status" value="1"/>
</dbReference>
<dbReference type="UniPathway" id="UPA01057">
    <property type="reaction ID" value="UER00165"/>
</dbReference>
<organism evidence="8 9">
    <name type="scientific">Allochromatium warmingii</name>
    <name type="common">Chromatium warmingii</name>
    <dbReference type="NCBI Taxonomy" id="61595"/>
    <lineage>
        <taxon>Bacteria</taxon>
        <taxon>Pseudomonadati</taxon>
        <taxon>Pseudomonadota</taxon>
        <taxon>Gammaproteobacteria</taxon>
        <taxon>Chromatiales</taxon>
        <taxon>Chromatiaceae</taxon>
        <taxon>Allochromatium</taxon>
    </lineage>
</organism>
<dbReference type="OrthoDB" id="3725747at2"/>
<comment type="cofactor">
    <cofactor evidence="5">
        <name>a divalent metal cation</name>
        <dbReference type="ChEBI" id="CHEBI:60240"/>
    </cofactor>
</comment>
<comment type="pathway">
    <text evidence="5">Quinol/quinone metabolism; 1,4-dihydroxy-2-naphthoate biosynthesis; 1,4-dihydroxy-2-naphthoate from chorismate: step 4/7.</text>
</comment>
<keyword evidence="9" id="KW-1185">Reference proteome</keyword>
<dbReference type="InterPro" id="IPR013341">
    <property type="entry name" value="Mandelate_racemase_N_dom"/>
</dbReference>
<dbReference type="PANTHER" id="PTHR48073:SF2">
    <property type="entry name" value="O-SUCCINYLBENZOATE SYNTHASE"/>
    <property type="match status" value="1"/>
</dbReference>
<evidence type="ECO:0000313" key="9">
    <source>
        <dbReference type="Proteomes" id="UP000198672"/>
    </source>
</evidence>
<dbReference type="GO" id="GO:0016854">
    <property type="term" value="F:racemase and epimerase activity"/>
    <property type="evidence" value="ECO:0007669"/>
    <property type="project" value="UniProtKB-ARBA"/>
</dbReference>
<evidence type="ECO:0000256" key="3">
    <source>
        <dbReference type="ARBA" id="ARBA00023235"/>
    </source>
</evidence>
<dbReference type="EC" id="4.2.1.113" evidence="5 6"/>
<dbReference type="GO" id="GO:0000287">
    <property type="term" value="F:magnesium ion binding"/>
    <property type="evidence" value="ECO:0007669"/>
    <property type="project" value="UniProtKB-UniRule"/>
</dbReference>
<dbReference type="InterPro" id="IPR010196">
    <property type="entry name" value="OSB_synthase_MenC1"/>
</dbReference>
<dbReference type="SUPFAM" id="SSF54826">
    <property type="entry name" value="Enolase N-terminal domain-like"/>
    <property type="match status" value="1"/>
</dbReference>
<keyword evidence="4 5" id="KW-0456">Lyase</keyword>
<evidence type="ECO:0000256" key="6">
    <source>
        <dbReference type="NCBIfam" id="TIGR01927"/>
    </source>
</evidence>
<dbReference type="EMBL" id="FNOW01000029">
    <property type="protein sequence ID" value="SDY09689.1"/>
    <property type="molecule type" value="Genomic_DNA"/>
</dbReference>
<keyword evidence="1 5" id="KW-0479">Metal-binding</keyword>
<dbReference type="SUPFAM" id="SSF51604">
    <property type="entry name" value="Enolase C-terminal domain-like"/>
    <property type="match status" value="1"/>
</dbReference>
<comment type="catalytic activity">
    <reaction evidence="5">
        <text>(1R,6R)-6-hydroxy-2-succinyl-cyclohexa-2,4-diene-1-carboxylate = 2-succinylbenzoate + H2O</text>
        <dbReference type="Rhea" id="RHEA:10196"/>
        <dbReference type="ChEBI" id="CHEBI:15377"/>
        <dbReference type="ChEBI" id="CHEBI:18325"/>
        <dbReference type="ChEBI" id="CHEBI:58689"/>
        <dbReference type="EC" id="4.2.1.113"/>
    </reaction>
</comment>
<dbReference type="InterPro" id="IPR029065">
    <property type="entry name" value="Enolase_C-like"/>
</dbReference>
<dbReference type="InterPro" id="IPR029017">
    <property type="entry name" value="Enolase-like_N"/>
</dbReference>
<dbReference type="NCBIfam" id="TIGR01927">
    <property type="entry name" value="menC_gam_Gplu"/>
    <property type="match status" value="1"/>
</dbReference>
<comment type="similarity">
    <text evidence="5">Belongs to the mandelate racemase/muconate lactonizing enzyme family. MenC type 1 subfamily.</text>
</comment>